<dbReference type="RefSeq" id="WP_330482562.1">
    <property type="nucleotide sequence ID" value="NZ_JAZBJZ010000013.1"/>
</dbReference>
<protein>
    <submittedName>
        <fullName evidence="1">Uncharacterized protein</fullName>
    </submittedName>
</protein>
<name>A0AAW9Q0K6_9CYAN</name>
<proteinExistence type="predicted"/>
<sequence>MEDLNLLDEIVADLEQSENILRIKRLILFTSNDFWSNDAEEIKYLDLRQLIQTLLVNVPNIDHLKHKLNSQVKRLTKQADYLLAADTIIDTIGLLYSFMPKESHDRQQITQARVYQVASEPDTESNYQSSYEQVYAAPVKHKLAYIPNPFEIRLEISRNICPLHAKIVLFSALNYRFSPSEKDWSPLSTYDLNDLLDTIFQACQTVEELESKLYGTAKTLDQAEDGRRAAGVIIQALKPLYEWEG</sequence>
<gene>
    <name evidence="1" type="ORF">V2H45_05185</name>
</gene>
<dbReference type="AlphaFoldDB" id="A0AAW9Q0K6"/>
<accession>A0AAW9Q0K6</accession>
<evidence type="ECO:0000313" key="1">
    <source>
        <dbReference type="EMBL" id="MEE3716136.1"/>
    </source>
</evidence>
<organism evidence="1 2">
    <name type="scientific">Tumidithrix elongata BACA0141</name>
    <dbReference type="NCBI Taxonomy" id="2716417"/>
    <lineage>
        <taxon>Bacteria</taxon>
        <taxon>Bacillati</taxon>
        <taxon>Cyanobacteriota</taxon>
        <taxon>Cyanophyceae</taxon>
        <taxon>Pseudanabaenales</taxon>
        <taxon>Pseudanabaenaceae</taxon>
        <taxon>Tumidithrix</taxon>
        <taxon>Tumidithrix elongata</taxon>
    </lineage>
</organism>
<dbReference type="EMBL" id="JAZBJZ010000013">
    <property type="protein sequence ID" value="MEE3716136.1"/>
    <property type="molecule type" value="Genomic_DNA"/>
</dbReference>
<reference evidence="1" key="1">
    <citation type="submission" date="2024-01" db="EMBL/GenBank/DDBJ databases">
        <title>Bank of Algae and Cyanobacteria of the Azores (BACA) strain genomes.</title>
        <authorList>
            <person name="Luz R."/>
            <person name="Cordeiro R."/>
            <person name="Fonseca A."/>
            <person name="Goncalves V."/>
        </authorList>
    </citation>
    <scope>NUCLEOTIDE SEQUENCE</scope>
    <source>
        <strain evidence="1">BACA0141</strain>
    </source>
</reference>
<evidence type="ECO:0000313" key="2">
    <source>
        <dbReference type="Proteomes" id="UP001333818"/>
    </source>
</evidence>
<dbReference type="Proteomes" id="UP001333818">
    <property type="component" value="Unassembled WGS sequence"/>
</dbReference>
<comment type="caution">
    <text evidence="1">The sequence shown here is derived from an EMBL/GenBank/DDBJ whole genome shotgun (WGS) entry which is preliminary data.</text>
</comment>
<keyword evidence="2" id="KW-1185">Reference proteome</keyword>